<dbReference type="EMBL" id="BQNB010011702">
    <property type="protein sequence ID" value="GJS94055.1"/>
    <property type="molecule type" value="Genomic_DNA"/>
</dbReference>
<reference evidence="2" key="2">
    <citation type="submission" date="2022-01" db="EMBL/GenBank/DDBJ databases">
        <authorList>
            <person name="Yamashiro T."/>
            <person name="Shiraishi A."/>
            <person name="Satake H."/>
            <person name="Nakayama K."/>
        </authorList>
    </citation>
    <scope>NUCLEOTIDE SEQUENCE</scope>
</reference>
<evidence type="ECO:0000256" key="1">
    <source>
        <dbReference type="SAM" id="MobiDB-lite"/>
    </source>
</evidence>
<gene>
    <name evidence="2" type="ORF">Tco_0801023</name>
</gene>
<feature type="compositionally biased region" description="Polar residues" evidence="1">
    <location>
        <begin position="154"/>
        <end position="173"/>
    </location>
</feature>
<feature type="region of interest" description="Disordered" evidence="1">
    <location>
        <begin position="154"/>
        <end position="186"/>
    </location>
</feature>
<keyword evidence="3" id="KW-1185">Reference proteome</keyword>
<organism evidence="2 3">
    <name type="scientific">Tanacetum coccineum</name>
    <dbReference type="NCBI Taxonomy" id="301880"/>
    <lineage>
        <taxon>Eukaryota</taxon>
        <taxon>Viridiplantae</taxon>
        <taxon>Streptophyta</taxon>
        <taxon>Embryophyta</taxon>
        <taxon>Tracheophyta</taxon>
        <taxon>Spermatophyta</taxon>
        <taxon>Magnoliopsida</taxon>
        <taxon>eudicotyledons</taxon>
        <taxon>Gunneridae</taxon>
        <taxon>Pentapetalae</taxon>
        <taxon>asterids</taxon>
        <taxon>campanulids</taxon>
        <taxon>Asterales</taxon>
        <taxon>Asteraceae</taxon>
        <taxon>Asteroideae</taxon>
        <taxon>Anthemideae</taxon>
        <taxon>Anthemidinae</taxon>
        <taxon>Tanacetum</taxon>
    </lineage>
</organism>
<evidence type="ECO:0008006" key="4">
    <source>
        <dbReference type="Google" id="ProtNLM"/>
    </source>
</evidence>
<sequence length="234" mass="27019">MMLESIENRPLVNPTIEENGQIRNKKYAELTEQEKLQDNCDVQALNIVLQGLPPDVHALVNHCQSAKENWDRVKLLMQGTELSYQERECKLYNEFDKFTSIKGESLHEYHLRFAQLVNDMHTIGMTMQQYEMHERYPDPLALVANYHTQSNSAQYPQQLSSIHQTTHSSQPYLSTYEAPHHPQQYPHAYQPQISHLTPSVPQNGYHSTLISQQPPIEFPQIESGLAVPVFLPDE</sequence>
<dbReference type="Pfam" id="PF14223">
    <property type="entry name" value="Retrotran_gag_2"/>
    <property type="match status" value="1"/>
</dbReference>
<dbReference type="Proteomes" id="UP001151760">
    <property type="component" value="Unassembled WGS sequence"/>
</dbReference>
<accession>A0ABQ4ZVR6</accession>
<evidence type="ECO:0000313" key="3">
    <source>
        <dbReference type="Proteomes" id="UP001151760"/>
    </source>
</evidence>
<name>A0ABQ4ZVR6_9ASTR</name>
<proteinExistence type="predicted"/>
<reference evidence="2" key="1">
    <citation type="journal article" date="2022" name="Int. J. Mol. Sci.">
        <title>Draft Genome of Tanacetum Coccineum: Genomic Comparison of Closely Related Tanacetum-Family Plants.</title>
        <authorList>
            <person name="Yamashiro T."/>
            <person name="Shiraishi A."/>
            <person name="Nakayama K."/>
            <person name="Satake H."/>
        </authorList>
    </citation>
    <scope>NUCLEOTIDE SEQUENCE</scope>
</reference>
<protein>
    <recommendedName>
        <fullName evidence="4">Gag protein</fullName>
    </recommendedName>
</protein>
<comment type="caution">
    <text evidence="2">The sequence shown here is derived from an EMBL/GenBank/DDBJ whole genome shotgun (WGS) entry which is preliminary data.</text>
</comment>
<evidence type="ECO:0000313" key="2">
    <source>
        <dbReference type="EMBL" id="GJS94055.1"/>
    </source>
</evidence>